<evidence type="ECO:0000313" key="2">
    <source>
        <dbReference type="EMBL" id="GAA4961962.1"/>
    </source>
</evidence>
<gene>
    <name evidence="2" type="ORF">GCM10023205_26980</name>
</gene>
<evidence type="ECO:0000256" key="1">
    <source>
        <dbReference type="SAM" id="MobiDB-lite"/>
    </source>
</evidence>
<feature type="region of interest" description="Disordered" evidence="1">
    <location>
        <begin position="85"/>
        <end position="104"/>
    </location>
</feature>
<accession>A0ABP9H6L4</accession>
<dbReference type="EMBL" id="BAABHS010000008">
    <property type="protein sequence ID" value="GAA4961962.1"/>
    <property type="molecule type" value="Genomic_DNA"/>
</dbReference>
<dbReference type="Proteomes" id="UP001500466">
    <property type="component" value="Unassembled WGS sequence"/>
</dbReference>
<proteinExistence type="predicted"/>
<protein>
    <submittedName>
        <fullName evidence="2">Uncharacterized protein</fullName>
    </submittedName>
</protein>
<comment type="caution">
    <text evidence="2">The sequence shown here is derived from an EMBL/GenBank/DDBJ whole genome shotgun (WGS) entry which is preliminary data.</text>
</comment>
<sequence length="104" mass="11002">MVVTAISFSLGFRLGHYGKEPVHWTQCHRLRHTDRGQRDVTTPTIEIETGLVDLSSCALGDVMANQDPPFVDALWSLVHDLGQGAASQAAGGGGGVTPCDGDDI</sequence>
<keyword evidence="3" id="KW-1185">Reference proteome</keyword>
<organism evidence="2 3">
    <name type="scientific">Yinghuangia aomiensis</name>
    <dbReference type="NCBI Taxonomy" id="676205"/>
    <lineage>
        <taxon>Bacteria</taxon>
        <taxon>Bacillati</taxon>
        <taxon>Actinomycetota</taxon>
        <taxon>Actinomycetes</taxon>
        <taxon>Kitasatosporales</taxon>
        <taxon>Streptomycetaceae</taxon>
        <taxon>Yinghuangia</taxon>
    </lineage>
</organism>
<evidence type="ECO:0000313" key="3">
    <source>
        <dbReference type="Proteomes" id="UP001500466"/>
    </source>
</evidence>
<reference evidence="3" key="1">
    <citation type="journal article" date="2019" name="Int. J. Syst. Evol. Microbiol.">
        <title>The Global Catalogue of Microorganisms (GCM) 10K type strain sequencing project: providing services to taxonomists for standard genome sequencing and annotation.</title>
        <authorList>
            <consortium name="The Broad Institute Genomics Platform"/>
            <consortium name="The Broad Institute Genome Sequencing Center for Infectious Disease"/>
            <person name="Wu L."/>
            <person name="Ma J."/>
        </authorList>
    </citation>
    <scope>NUCLEOTIDE SEQUENCE [LARGE SCALE GENOMIC DNA]</scope>
    <source>
        <strain evidence="3">JCM 17986</strain>
    </source>
</reference>
<name>A0ABP9H6L4_9ACTN</name>